<feature type="transmembrane region" description="Helical" evidence="8">
    <location>
        <begin position="340"/>
        <end position="366"/>
    </location>
</feature>
<evidence type="ECO:0000313" key="10">
    <source>
        <dbReference type="Proteomes" id="UP000179627"/>
    </source>
</evidence>
<feature type="transmembrane region" description="Helical" evidence="8">
    <location>
        <begin position="188"/>
        <end position="208"/>
    </location>
</feature>
<evidence type="ECO:0000256" key="6">
    <source>
        <dbReference type="ARBA" id="ARBA00022989"/>
    </source>
</evidence>
<dbReference type="RefSeq" id="WP_071084615.1">
    <property type="nucleotide sequence ID" value="NZ_MBLM01000114.1"/>
</dbReference>
<evidence type="ECO:0000313" key="9">
    <source>
        <dbReference type="EMBL" id="OHV36900.1"/>
    </source>
</evidence>
<keyword evidence="5 8" id="KW-0812">Transmembrane</keyword>
<dbReference type="OrthoDB" id="9784366at2"/>
<keyword evidence="3" id="KW-0813">Transport</keyword>
<feature type="transmembrane region" description="Helical" evidence="8">
    <location>
        <begin position="48"/>
        <end position="66"/>
    </location>
</feature>
<feature type="transmembrane region" description="Helical" evidence="8">
    <location>
        <begin position="72"/>
        <end position="90"/>
    </location>
</feature>
<dbReference type="PANTHER" id="PTHR21716">
    <property type="entry name" value="TRANSMEMBRANE PROTEIN"/>
    <property type="match status" value="1"/>
</dbReference>
<reference evidence="10" key="1">
    <citation type="submission" date="2016-07" db="EMBL/GenBank/DDBJ databases">
        <title>Sequence Frankia sp. strain CcI1.17.</title>
        <authorList>
            <person name="Ghodhbane-Gtari F."/>
            <person name="Swanson E."/>
            <person name="Gueddou A."/>
            <person name="Morris K."/>
            <person name="Hezbri K."/>
            <person name="Ktari A."/>
            <person name="Nouioui I."/>
            <person name="Abebe-Akele F."/>
            <person name="Simpson S."/>
            <person name="Thomas K."/>
            <person name="Gtari M."/>
            <person name="Tisa L.S."/>
            <person name="Hurst S."/>
        </authorList>
    </citation>
    <scope>NUCLEOTIDE SEQUENCE [LARGE SCALE GENOMIC DNA]</scope>
    <source>
        <strain evidence="10">Cc1.17</strain>
    </source>
</reference>
<dbReference type="Proteomes" id="UP000179627">
    <property type="component" value="Unassembled WGS sequence"/>
</dbReference>
<dbReference type="GO" id="GO:0005886">
    <property type="term" value="C:plasma membrane"/>
    <property type="evidence" value="ECO:0007669"/>
    <property type="project" value="UniProtKB-SubCell"/>
</dbReference>
<keyword evidence="7 8" id="KW-0472">Membrane</keyword>
<dbReference type="AlphaFoldDB" id="A0A1S1QSF1"/>
<evidence type="ECO:0000256" key="3">
    <source>
        <dbReference type="ARBA" id="ARBA00022448"/>
    </source>
</evidence>
<comment type="subcellular location">
    <subcellularLocation>
        <location evidence="1">Cell membrane</location>
        <topology evidence="1">Multi-pass membrane protein</topology>
    </subcellularLocation>
</comment>
<comment type="similarity">
    <text evidence="2">Belongs to the autoinducer-2 exporter (AI-2E) (TC 2.A.86) family.</text>
</comment>
<feature type="transmembrane region" description="Helical" evidence="8">
    <location>
        <begin position="243"/>
        <end position="267"/>
    </location>
</feature>
<evidence type="ECO:0000256" key="8">
    <source>
        <dbReference type="SAM" id="Phobius"/>
    </source>
</evidence>
<evidence type="ECO:0000256" key="7">
    <source>
        <dbReference type="ARBA" id="ARBA00023136"/>
    </source>
</evidence>
<evidence type="ECO:0000256" key="1">
    <source>
        <dbReference type="ARBA" id="ARBA00004651"/>
    </source>
</evidence>
<dbReference type="Pfam" id="PF01594">
    <property type="entry name" value="AI-2E_transport"/>
    <property type="match status" value="1"/>
</dbReference>
<feature type="transmembrane region" description="Helical" evidence="8">
    <location>
        <begin position="102"/>
        <end position="124"/>
    </location>
</feature>
<protein>
    <submittedName>
        <fullName evidence="9">AI-2E family transporter</fullName>
    </submittedName>
</protein>
<organism evidence="9 10">
    <name type="scientific">Parafrankia colletiae</name>
    <dbReference type="NCBI Taxonomy" id="573497"/>
    <lineage>
        <taxon>Bacteria</taxon>
        <taxon>Bacillati</taxon>
        <taxon>Actinomycetota</taxon>
        <taxon>Actinomycetes</taxon>
        <taxon>Frankiales</taxon>
        <taxon>Frankiaceae</taxon>
        <taxon>Parafrankia</taxon>
    </lineage>
</organism>
<evidence type="ECO:0000256" key="4">
    <source>
        <dbReference type="ARBA" id="ARBA00022475"/>
    </source>
</evidence>
<keyword evidence="10" id="KW-1185">Reference proteome</keyword>
<proteinExistence type="inferred from homology"/>
<comment type="caution">
    <text evidence="9">The sequence shown here is derived from an EMBL/GenBank/DDBJ whole genome shotgun (WGS) entry which is preliminary data.</text>
</comment>
<name>A0A1S1QSF1_9ACTN</name>
<dbReference type="EMBL" id="MBLM01000114">
    <property type="protein sequence ID" value="OHV36900.1"/>
    <property type="molecule type" value="Genomic_DNA"/>
</dbReference>
<gene>
    <name evidence="9" type="ORF">CC117_17165</name>
</gene>
<keyword evidence="4" id="KW-1003">Cell membrane</keyword>
<accession>A0A1S1QSF1</accession>
<sequence>MRRVAGLGRVPVRGRRAAGSGTESAVPASTASRAEQHVPVSLRVASAWSWRLLVIGTAVYVMAMIIGRVRVVVIPVIAGLLIAALIHPLAHRFQRMGMPRLGAAFASLLVFFLLVTGAGVAVGFNAANEIPAVADQVSEGVDQIRDYLTDGPFHLSEGQIDDLVDDIRKSLTDNRGRVVNGVLSTASVAAEVLTSILVALFSTFFFLYDGERIWSWIVTRFPAGAEDRVRGAGREAWSTLTGYIRGTVFVAAVDAVGITVGLVAVGAPLVAPLALLTFFGGFIPIIGATVAGVAAVLVTLVSNGFGDSMIILGVVLAVQQIEGHLLQPLVMKRAVRLHPLAIVIALSAGGVLAGIPGAIAAVPFVAVVNRVATYLAAEGKEPLPADG</sequence>
<evidence type="ECO:0000256" key="2">
    <source>
        <dbReference type="ARBA" id="ARBA00009773"/>
    </source>
</evidence>
<dbReference type="GO" id="GO:0055085">
    <property type="term" value="P:transmembrane transport"/>
    <property type="evidence" value="ECO:0007669"/>
    <property type="project" value="TreeGrafter"/>
</dbReference>
<feature type="transmembrane region" description="Helical" evidence="8">
    <location>
        <begin position="273"/>
        <end position="301"/>
    </location>
</feature>
<keyword evidence="6 8" id="KW-1133">Transmembrane helix</keyword>
<dbReference type="InterPro" id="IPR002549">
    <property type="entry name" value="AI-2E-like"/>
</dbReference>
<evidence type="ECO:0000256" key="5">
    <source>
        <dbReference type="ARBA" id="ARBA00022692"/>
    </source>
</evidence>
<dbReference type="PANTHER" id="PTHR21716:SF53">
    <property type="entry name" value="PERMEASE PERM-RELATED"/>
    <property type="match status" value="1"/>
</dbReference>